<dbReference type="HOGENOM" id="CLU_012494_4_0_6"/>
<protein>
    <submittedName>
        <fullName evidence="3">Putative alpha/beta hydrolase</fullName>
    </submittedName>
</protein>
<proteinExistence type="predicted"/>
<evidence type="ECO:0000313" key="4">
    <source>
        <dbReference type="Proteomes" id="UP000010305"/>
    </source>
</evidence>
<keyword evidence="1 3" id="KW-0378">Hydrolase</keyword>
<dbReference type="Gene3D" id="3.40.50.1820">
    <property type="entry name" value="alpha/beta hydrolase"/>
    <property type="match status" value="1"/>
</dbReference>
<accession>J4UXZ8</accession>
<dbReference type="SUPFAM" id="SSF53474">
    <property type="entry name" value="alpha/beta-Hydrolases"/>
    <property type="match status" value="1"/>
</dbReference>
<dbReference type="EMBL" id="JH611157">
    <property type="protein sequence ID" value="EJP71317.1"/>
    <property type="molecule type" value="Genomic_DNA"/>
</dbReference>
<dbReference type="GO" id="GO:0016787">
    <property type="term" value="F:hydrolase activity"/>
    <property type="evidence" value="ECO:0007669"/>
    <property type="project" value="UniProtKB-KW"/>
</dbReference>
<name>J4UXZ8_9GAMM</name>
<dbReference type="AlphaFoldDB" id="J4UXZ8"/>
<dbReference type="InterPro" id="IPR029058">
    <property type="entry name" value="AB_hydrolase_fold"/>
</dbReference>
<dbReference type="PANTHER" id="PTHR48081">
    <property type="entry name" value="AB HYDROLASE SUPERFAMILY PROTEIN C4A8.06C"/>
    <property type="match status" value="1"/>
</dbReference>
<dbReference type="InterPro" id="IPR049492">
    <property type="entry name" value="BD-FAE-like_dom"/>
</dbReference>
<evidence type="ECO:0000259" key="2">
    <source>
        <dbReference type="Pfam" id="PF20434"/>
    </source>
</evidence>
<evidence type="ECO:0000256" key="1">
    <source>
        <dbReference type="ARBA" id="ARBA00022801"/>
    </source>
</evidence>
<evidence type="ECO:0000313" key="3">
    <source>
        <dbReference type="EMBL" id="EJP71317.1"/>
    </source>
</evidence>
<dbReference type="Pfam" id="PF20434">
    <property type="entry name" value="BD-FAE"/>
    <property type="match status" value="1"/>
</dbReference>
<gene>
    <name evidence="3" type="ORF">NT01SARS_1124</name>
</gene>
<organism evidence="3 4">
    <name type="scientific">SAR86 cluster bacterium SAR86A</name>
    <dbReference type="NCBI Taxonomy" id="1123866"/>
    <lineage>
        <taxon>Bacteria</taxon>
        <taxon>Pseudomonadati</taxon>
        <taxon>Pseudomonadota</taxon>
        <taxon>Gammaproteobacteria</taxon>
        <taxon>SAR86 cluster</taxon>
    </lineage>
</organism>
<dbReference type="STRING" id="1123866.NT01SARS_1124"/>
<reference evidence="3 4" key="1">
    <citation type="journal article" date="2012" name="ISME J.">
        <title>Genomic insights to SAR86, an abundant and uncultivated marine bacterial lineage.</title>
        <authorList>
            <person name="Dupont C.L."/>
            <person name="Rusch D.B."/>
            <person name="Yooseph S."/>
            <person name="Lombardo M.J."/>
            <person name="Richter R.A."/>
            <person name="Valas R."/>
            <person name="Novotny M."/>
            <person name="Yee-Greenbaum J."/>
            <person name="Selengut J.D."/>
            <person name="Haft D.H."/>
            <person name="Halpern A.L."/>
            <person name="Lasken R.S."/>
            <person name="Nealson K."/>
            <person name="Friedman R."/>
            <person name="Venter J.C."/>
        </authorList>
    </citation>
    <scope>NUCLEOTIDE SEQUENCE [LARGE SCALE GENOMIC DNA]</scope>
</reference>
<sequence>MIKKTIFLCILFISFFGIAQENLMPIEISYGSLEKQKIDFYEGKSDKILIWVHGGGWLFGDKSSERWIRRFHNHFLDHENRNIYMIGYRTGEATAPNAVDDVMCAYKKILEDANYRNFSKDDIVVAGASAGGHLALMVGFASDSFNGKCISIIKPKSVINIFGITEIKKTSEFLDKTKFFKASNYVREWIGPDLRISEVTKNLSPIYLINENSPNVLTVHGTSDRWVPYDQALLLDEKLGDKHKLLTIEDGGHYGFSEDEDNLIRQTIASFLIENYKK</sequence>
<dbReference type="Proteomes" id="UP000010305">
    <property type="component" value="Unassembled WGS sequence"/>
</dbReference>
<feature type="domain" description="BD-FAE-like" evidence="2">
    <location>
        <begin position="44"/>
        <end position="239"/>
    </location>
</feature>
<dbReference type="InterPro" id="IPR050300">
    <property type="entry name" value="GDXG_lipolytic_enzyme"/>
</dbReference>